<keyword evidence="2" id="KW-1185">Reference proteome</keyword>
<dbReference type="RefSeq" id="WP_348864159.1">
    <property type="nucleotide sequence ID" value="NZ_JBEAAL010000020.1"/>
</dbReference>
<name>A0ABV0M7C9_9HYPH</name>
<proteinExistence type="predicted"/>
<comment type="caution">
    <text evidence="1">The sequence shown here is derived from an EMBL/GenBank/DDBJ whole genome shotgun (WGS) entry which is preliminary data.</text>
</comment>
<sequence>MTRMRIGIDYEGVSCVKITKGTLPPRTTLDSNRQAFLYNTKWEKNVRALALERAPYTSGGGVEPAGSSISSSNHYWYTVTGSVVTHVYKPSRYTSLDYLMPLVDVKPVSSSTLRYLEAQFVQSSFGYQQRGQRWELIRPSVYKDYRDISVAYGNVLVPYCWLFTNDYASEFNGRRFYSVVWNLPGDETELVDPPAVAPVPGQKTIQINASHCRAAKPGYDVRTATPSQLAFDSSNRPVKIVRAADIAVPSGASEYDLGMTLPVNTVIDLHLYKGGTIYYPLNPADTSFGVQYWLEGTKIKFSNGSDACRARFMVLAFDDTPPTAGSNKVFRQFVEGGQNVIQLLRPGSADPVAFADVVVDSRWPALQLLAEDYIPVTANGHQTYSVPIDGAGMFLFVKFRTVHGGAGNPAVNGSYAKAVRQPQVAFYSANGVSGFSVSGITGDSAYCTLTDSQVVFHTHRGAPVRAYFNDLQALDSNQVSYDYDGAPILGIRYYVFGLAQP</sequence>
<reference evidence="1 2" key="1">
    <citation type="submission" date="2024-05" db="EMBL/GenBank/DDBJ databases">
        <title>Neorhizobium sp. Rsf11, a plant growth promoting and heavy metal resistant PAH-degrader.</title>
        <authorList>
            <person name="Golubev S.N."/>
            <person name="Muratova A.Y."/>
            <person name="Markelova M.I."/>
        </authorList>
    </citation>
    <scope>NUCLEOTIDE SEQUENCE [LARGE SCALE GENOMIC DNA]</scope>
    <source>
        <strain evidence="1 2">Rsf11</strain>
    </source>
</reference>
<gene>
    <name evidence="1" type="ORF">ABK249_22960</name>
</gene>
<organism evidence="1 2">
    <name type="scientific">Neorhizobium phenanthreniclasticum</name>
    <dbReference type="NCBI Taxonomy" id="3157917"/>
    <lineage>
        <taxon>Bacteria</taxon>
        <taxon>Pseudomonadati</taxon>
        <taxon>Pseudomonadota</taxon>
        <taxon>Alphaproteobacteria</taxon>
        <taxon>Hyphomicrobiales</taxon>
        <taxon>Rhizobiaceae</taxon>
        <taxon>Rhizobium/Agrobacterium group</taxon>
        <taxon>Neorhizobium</taxon>
    </lineage>
</organism>
<accession>A0ABV0M7C9</accession>
<evidence type="ECO:0000313" key="1">
    <source>
        <dbReference type="EMBL" id="MEQ1407785.1"/>
    </source>
</evidence>
<evidence type="ECO:0000313" key="2">
    <source>
        <dbReference type="Proteomes" id="UP001496627"/>
    </source>
</evidence>
<protein>
    <submittedName>
        <fullName evidence="1">Uncharacterized protein</fullName>
    </submittedName>
</protein>
<dbReference type="Proteomes" id="UP001496627">
    <property type="component" value="Unassembled WGS sequence"/>
</dbReference>
<dbReference type="EMBL" id="JBEAAL010000020">
    <property type="protein sequence ID" value="MEQ1407785.1"/>
    <property type="molecule type" value="Genomic_DNA"/>
</dbReference>